<feature type="compositionally biased region" description="Polar residues" evidence="1">
    <location>
        <begin position="13"/>
        <end position="27"/>
    </location>
</feature>
<protein>
    <submittedName>
        <fullName evidence="2">(rape) hypothetical protein</fullName>
    </submittedName>
</protein>
<gene>
    <name evidence="3" type="ORF">DARMORV10_A06P09950.1</name>
    <name evidence="2" type="ORF">DARMORV10_A09P01370.1</name>
</gene>
<feature type="region of interest" description="Disordered" evidence="1">
    <location>
        <begin position="1"/>
        <end position="71"/>
    </location>
</feature>
<evidence type="ECO:0000313" key="3">
    <source>
        <dbReference type="EMBL" id="CAF2082998.1"/>
    </source>
</evidence>
<reference evidence="2" key="1">
    <citation type="submission" date="2021-01" db="EMBL/GenBank/DDBJ databases">
        <authorList>
            <consortium name="Genoscope - CEA"/>
            <person name="William W."/>
        </authorList>
    </citation>
    <scope>NUCLEOTIDE SEQUENCE</scope>
</reference>
<dbReference type="EMBL" id="HG994360">
    <property type="protein sequence ID" value="CAF2082998.1"/>
    <property type="molecule type" value="Genomic_DNA"/>
</dbReference>
<evidence type="ECO:0000256" key="1">
    <source>
        <dbReference type="SAM" id="MobiDB-lite"/>
    </source>
</evidence>
<feature type="compositionally biased region" description="Basic and acidic residues" evidence="1">
    <location>
        <begin position="1"/>
        <end position="12"/>
    </location>
</feature>
<sequence length="126" mass="14559">MANRSMRDKQQSHENPTQNQRNLRNPPSETPNPHGANCPGAFPEPNLRSEPRSLRFNPVTDPEPPRQPLRLCPQEAYLENNPFSPWEMTMDKQKTGYFSTSYDFLSTSYERIETLLPQLCFSCSDI</sequence>
<dbReference type="EMBL" id="HG994363">
    <property type="protein sequence ID" value="CAF2034639.1"/>
    <property type="molecule type" value="Genomic_DNA"/>
</dbReference>
<dbReference type="AlphaFoldDB" id="A0A816NIC3"/>
<proteinExistence type="predicted"/>
<organism evidence="2">
    <name type="scientific">Brassica napus</name>
    <name type="common">Rape</name>
    <dbReference type="NCBI Taxonomy" id="3708"/>
    <lineage>
        <taxon>Eukaryota</taxon>
        <taxon>Viridiplantae</taxon>
        <taxon>Streptophyta</taxon>
        <taxon>Embryophyta</taxon>
        <taxon>Tracheophyta</taxon>
        <taxon>Spermatophyta</taxon>
        <taxon>Magnoliopsida</taxon>
        <taxon>eudicotyledons</taxon>
        <taxon>Gunneridae</taxon>
        <taxon>Pentapetalae</taxon>
        <taxon>rosids</taxon>
        <taxon>malvids</taxon>
        <taxon>Brassicales</taxon>
        <taxon>Brassicaceae</taxon>
        <taxon>Brassiceae</taxon>
        <taxon>Brassica</taxon>
    </lineage>
</organism>
<dbReference type="Proteomes" id="UP001295469">
    <property type="component" value="Chromosome A06"/>
</dbReference>
<accession>A0A816NIC3</accession>
<evidence type="ECO:0000313" key="2">
    <source>
        <dbReference type="EMBL" id="CAF2034639.1"/>
    </source>
</evidence>
<name>A0A816NIC3_BRANA</name>
<dbReference type="Proteomes" id="UP001295469">
    <property type="component" value="Chromosome A09"/>
</dbReference>